<evidence type="ECO:0000313" key="2">
    <source>
        <dbReference type="Proteomes" id="UP001515641"/>
    </source>
</evidence>
<comment type="caution">
    <text evidence="1">The sequence shown here is derived from an EMBL/GenBank/DDBJ whole genome shotgun (WGS) entry which is preliminary data.</text>
</comment>
<name>A0ABX0L5D6_9NEIS</name>
<protein>
    <submittedName>
        <fullName evidence="1">Uncharacterized protein</fullName>
    </submittedName>
</protein>
<dbReference type="EMBL" id="JAAOMA010000025">
    <property type="protein sequence ID" value="NHR06874.1"/>
    <property type="molecule type" value="Genomic_DNA"/>
</dbReference>
<organism evidence="1 2">
    <name type="scientific">Chromobacterium fluminis</name>
    <dbReference type="NCBI Taxonomy" id="3044269"/>
    <lineage>
        <taxon>Bacteria</taxon>
        <taxon>Pseudomonadati</taxon>
        <taxon>Pseudomonadota</taxon>
        <taxon>Betaproteobacteria</taxon>
        <taxon>Neisseriales</taxon>
        <taxon>Chromobacteriaceae</taxon>
        <taxon>Chromobacterium</taxon>
    </lineage>
</organism>
<dbReference type="Proteomes" id="UP001515641">
    <property type="component" value="Unassembled WGS sequence"/>
</dbReference>
<dbReference type="RefSeq" id="WP_166452784.1">
    <property type="nucleotide sequence ID" value="NZ_JAAOMA010000025.1"/>
</dbReference>
<gene>
    <name evidence="1" type="ORF">HA052_16930</name>
</gene>
<reference evidence="1 2" key="1">
    <citation type="submission" date="2020-03" db="EMBL/GenBank/DDBJ databases">
        <title>Draft genome sequence of environmentally isolated cultures.</title>
        <authorList>
            <person name="Wilson H.S."/>
            <person name="De Leon M.E."/>
        </authorList>
    </citation>
    <scope>NUCLEOTIDE SEQUENCE [LARGE SCALE GENOMIC DNA]</scope>
    <source>
        <strain evidence="1 2">HSC-31F16</strain>
    </source>
</reference>
<accession>A0ABX0L5D6</accession>
<keyword evidence="2" id="KW-1185">Reference proteome</keyword>
<evidence type="ECO:0000313" key="1">
    <source>
        <dbReference type="EMBL" id="NHR06874.1"/>
    </source>
</evidence>
<proteinExistence type="predicted"/>
<sequence>MKTVLILFLFVFVGVWFLKGEDKNLKQSFAGKSVVNGLVNKVEADQMGGGKPVVASLLKSWTPDFDEPSAEVLLISIASSNYPEEMKKDFRKSSDNLKIKGSFSGGKVTHEFVSDNFLKRRALELGGVEGVRKRLSYSSVDLARVLPDMDIVGADRTGVFIPEKGWGSAFYLLNERNDVRRVELSEIYLGNNDTSVRRFSDNVNDYIAGAPATVERLYDSNKKEIINVHWSSGGRDFSISTLNMNRAEAMAIAEKISLDVKKVNEQNGSRQ</sequence>